<feature type="non-terminal residue" evidence="1">
    <location>
        <position position="1"/>
    </location>
</feature>
<name>A0ACB8R707_9AGAM</name>
<dbReference type="Proteomes" id="UP000814033">
    <property type="component" value="Unassembled WGS sequence"/>
</dbReference>
<evidence type="ECO:0000313" key="2">
    <source>
        <dbReference type="Proteomes" id="UP000814033"/>
    </source>
</evidence>
<proteinExistence type="predicted"/>
<sequence length="781" mass="87097">TAEGVVDGQKVLVKTYSGQDAMASKKYLKRWEEEVRMLQRLLQIWVYTDLFKQYVNFTCEMMFHLWAIMIFQATDVFSAAAFIAQNLHFDKSQVCLFIQNSTFVVDSQNHKVIVGLPDIGTDTQLHPVAMSALPSWPVDEEYMRRNYDLIKLIAARIGGALSYDNYEVGYPPCYEGGSYPFEFLMDLPAQSQLGDIGYFTTSSPTFHWLFNVFHRDPTAQYDIDVVKMSVTQNGYELGKMSTPIFQEEPFCKLTSLGDSERIFSNTIHLPPPISGTTRRILSVAYIFGLREADIDVNSIWDGSEPTGQELHPMEVVRVSGIAKYWLDCLAIENEESHIDRLEPAELEFNLMVVVDPVTSSLQVQLAAAPDNASWSSQFYASLTPLETQGPFVDNLMEDMGFIQLNKALEKWQYKVTNTRSYLKFLGPKCGARSRQATSDYSRSYKVGSKGGDKRPRGKPVRANLPQLCATTHDGHSTCGTAGHILHASRASGAPARRWHPLARSERDRNGQGRAACMVQKHEQERHAKEGGLAASGMRRVAARASSRAAPHSAALMGPAALQAPKRTNHTATPGHTPPETPHRRRGTGTTTGQHKASARLERRQRAEVGSRNGRARDLDSYSDGTRAGTQVGRSDGKGDSTTRTGQWWLMRGSHWVVRKETQRATVGRQRGERERERDAERGQDPRGPGWFVRVTVVILGFFLQPTTSWASGWLLAPSISIDVPGASPRVHLISVRARPLTIHLAVFYHPTYVSINRTSATLCATCRFPNSQRLATHLPGA</sequence>
<dbReference type="EMBL" id="MU276246">
    <property type="protein sequence ID" value="KAI0039939.1"/>
    <property type="molecule type" value="Genomic_DNA"/>
</dbReference>
<keyword evidence="2" id="KW-1185">Reference proteome</keyword>
<gene>
    <name evidence="1" type="ORF">FA95DRAFT_1577279</name>
</gene>
<protein>
    <submittedName>
        <fullName evidence="1">Uncharacterized protein</fullName>
    </submittedName>
</protein>
<reference evidence="1" key="1">
    <citation type="submission" date="2021-02" db="EMBL/GenBank/DDBJ databases">
        <authorList>
            <consortium name="DOE Joint Genome Institute"/>
            <person name="Ahrendt S."/>
            <person name="Looney B.P."/>
            <person name="Miyauchi S."/>
            <person name="Morin E."/>
            <person name="Drula E."/>
            <person name="Courty P.E."/>
            <person name="Chicoki N."/>
            <person name="Fauchery L."/>
            <person name="Kohler A."/>
            <person name="Kuo A."/>
            <person name="Labutti K."/>
            <person name="Pangilinan J."/>
            <person name="Lipzen A."/>
            <person name="Riley R."/>
            <person name="Andreopoulos W."/>
            <person name="He G."/>
            <person name="Johnson J."/>
            <person name="Barry K.W."/>
            <person name="Grigoriev I.V."/>
            <person name="Nagy L."/>
            <person name="Hibbett D."/>
            <person name="Henrissat B."/>
            <person name="Matheny P.B."/>
            <person name="Labbe J."/>
            <person name="Martin F."/>
        </authorList>
    </citation>
    <scope>NUCLEOTIDE SEQUENCE</scope>
    <source>
        <strain evidence="1">FP105234-sp</strain>
    </source>
</reference>
<comment type="caution">
    <text evidence="1">The sequence shown here is derived from an EMBL/GenBank/DDBJ whole genome shotgun (WGS) entry which is preliminary data.</text>
</comment>
<evidence type="ECO:0000313" key="1">
    <source>
        <dbReference type="EMBL" id="KAI0039939.1"/>
    </source>
</evidence>
<organism evidence="1 2">
    <name type="scientific">Auriscalpium vulgare</name>
    <dbReference type="NCBI Taxonomy" id="40419"/>
    <lineage>
        <taxon>Eukaryota</taxon>
        <taxon>Fungi</taxon>
        <taxon>Dikarya</taxon>
        <taxon>Basidiomycota</taxon>
        <taxon>Agaricomycotina</taxon>
        <taxon>Agaricomycetes</taxon>
        <taxon>Russulales</taxon>
        <taxon>Auriscalpiaceae</taxon>
        <taxon>Auriscalpium</taxon>
    </lineage>
</organism>
<accession>A0ACB8R707</accession>
<reference evidence="1" key="2">
    <citation type="journal article" date="2022" name="New Phytol.">
        <title>Evolutionary transition to the ectomycorrhizal habit in the genomes of a hyperdiverse lineage of mushroom-forming fungi.</title>
        <authorList>
            <person name="Looney B."/>
            <person name="Miyauchi S."/>
            <person name="Morin E."/>
            <person name="Drula E."/>
            <person name="Courty P.E."/>
            <person name="Kohler A."/>
            <person name="Kuo A."/>
            <person name="LaButti K."/>
            <person name="Pangilinan J."/>
            <person name="Lipzen A."/>
            <person name="Riley R."/>
            <person name="Andreopoulos W."/>
            <person name="He G."/>
            <person name="Johnson J."/>
            <person name="Nolan M."/>
            <person name="Tritt A."/>
            <person name="Barry K.W."/>
            <person name="Grigoriev I.V."/>
            <person name="Nagy L.G."/>
            <person name="Hibbett D."/>
            <person name="Henrissat B."/>
            <person name="Matheny P.B."/>
            <person name="Labbe J."/>
            <person name="Martin F.M."/>
        </authorList>
    </citation>
    <scope>NUCLEOTIDE SEQUENCE</scope>
    <source>
        <strain evidence="1">FP105234-sp</strain>
    </source>
</reference>